<dbReference type="InterPro" id="IPR043128">
    <property type="entry name" value="Rev_trsase/Diguanyl_cyclase"/>
</dbReference>
<evidence type="ECO:0000256" key="3">
    <source>
        <dbReference type="ARBA" id="ARBA00023199"/>
    </source>
</evidence>
<organism evidence="7 8">
    <name type="scientific">Taibaiella lutea</name>
    <dbReference type="NCBI Taxonomy" id="2608001"/>
    <lineage>
        <taxon>Bacteria</taxon>
        <taxon>Pseudomonadati</taxon>
        <taxon>Bacteroidota</taxon>
        <taxon>Chitinophagia</taxon>
        <taxon>Chitinophagales</taxon>
        <taxon>Chitinophagaceae</taxon>
        <taxon>Taibaiella</taxon>
    </lineage>
</organism>
<comment type="caution">
    <text evidence="7">The sequence shown here is derived from an EMBL/GenBank/DDBJ whole genome shotgun (WGS) entry which is preliminary data.</text>
</comment>
<name>A0A5M6CBQ0_9BACT</name>
<dbReference type="PROSITE" id="PS50173">
    <property type="entry name" value="UMUC"/>
    <property type="match status" value="1"/>
</dbReference>
<keyword evidence="8" id="KW-1185">Reference proteome</keyword>
<dbReference type="GO" id="GO:0005829">
    <property type="term" value="C:cytosol"/>
    <property type="evidence" value="ECO:0007669"/>
    <property type="project" value="TreeGrafter"/>
</dbReference>
<gene>
    <name evidence="7" type="ORF">F0919_17760</name>
</gene>
<dbReference type="PANTHER" id="PTHR11076:SF34">
    <property type="entry name" value="PROTEIN UMUC"/>
    <property type="match status" value="1"/>
</dbReference>
<dbReference type="AlphaFoldDB" id="A0A5M6CBQ0"/>
<dbReference type="GO" id="GO:0042276">
    <property type="term" value="P:error-prone translesion synthesis"/>
    <property type="evidence" value="ECO:0007669"/>
    <property type="project" value="TreeGrafter"/>
</dbReference>
<evidence type="ECO:0000256" key="1">
    <source>
        <dbReference type="ARBA" id="ARBA00010945"/>
    </source>
</evidence>
<evidence type="ECO:0000313" key="8">
    <source>
        <dbReference type="Proteomes" id="UP000323632"/>
    </source>
</evidence>
<proteinExistence type="inferred from homology"/>
<evidence type="ECO:0000259" key="6">
    <source>
        <dbReference type="PROSITE" id="PS50173"/>
    </source>
</evidence>
<dbReference type="InterPro" id="IPR043502">
    <property type="entry name" value="DNA/RNA_pol_sf"/>
</dbReference>
<feature type="domain" description="UmuC" evidence="6">
    <location>
        <begin position="2"/>
        <end position="185"/>
    </location>
</feature>
<dbReference type="Pfam" id="PF11799">
    <property type="entry name" value="IMS_C"/>
    <property type="match status" value="1"/>
</dbReference>
<dbReference type="SUPFAM" id="SSF56672">
    <property type="entry name" value="DNA/RNA polymerases"/>
    <property type="match status" value="1"/>
</dbReference>
<dbReference type="InterPro" id="IPR050116">
    <property type="entry name" value="DNA_polymerase-Y"/>
</dbReference>
<accession>A0A5M6CBQ0</accession>
<dbReference type="Pfam" id="PF00817">
    <property type="entry name" value="IMS"/>
    <property type="match status" value="1"/>
</dbReference>
<keyword evidence="2" id="KW-0227">DNA damage</keyword>
<dbReference type="GO" id="GO:0003887">
    <property type="term" value="F:DNA-directed DNA polymerase activity"/>
    <property type="evidence" value="ECO:0007669"/>
    <property type="project" value="TreeGrafter"/>
</dbReference>
<dbReference type="Gene3D" id="1.10.150.20">
    <property type="entry name" value="5' to 3' exonuclease, C-terminal subdomain"/>
    <property type="match status" value="1"/>
</dbReference>
<keyword evidence="3" id="KW-0741">SOS mutagenesis</keyword>
<comment type="similarity">
    <text evidence="1">Belongs to the DNA polymerase type-Y family.</text>
</comment>
<dbReference type="GO" id="GO:0006281">
    <property type="term" value="P:DNA repair"/>
    <property type="evidence" value="ECO:0007669"/>
    <property type="project" value="UniProtKB-KW"/>
</dbReference>
<dbReference type="GO" id="GO:0009432">
    <property type="term" value="P:SOS response"/>
    <property type="evidence" value="ECO:0007669"/>
    <property type="project" value="UniProtKB-KW"/>
</dbReference>
<dbReference type="GO" id="GO:0003684">
    <property type="term" value="F:damaged DNA binding"/>
    <property type="evidence" value="ECO:0007669"/>
    <property type="project" value="InterPro"/>
</dbReference>
<reference evidence="7 8" key="1">
    <citation type="submission" date="2019-09" db="EMBL/GenBank/DDBJ databases">
        <title>Genome sequence and assembly of Taibaiella sp.</title>
        <authorList>
            <person name="Chhetri G."/>
        </authorList>
    </citation>
    <scope>NUCLEOTIDE SEQUENCE [LARGE SCALE GENOMIC DNA]</scope>
    <source>
        <strain evidence="7 8">KVB11</strain>
    </source>
</reference>
<dbReference type="Gene3D" id="3.30.70.270">
    <property type="match status" value="1"/>
</dbReference>
<dbReference type="InterPro" id="IPR017961">
    <property type="entry name" value="DNA_pol_Y-fam_little_finger"/>
</dbReference>
<keyword evidence="5" id="KW-0742">SOS response</keyword>
<dbReference type="InterPro" id="IPR025188">
    <property type="entry name" value="DUF4113"/>
</dbReference>
<dbReference type="InterPro" id="IPR001126">
    <property type="entry name" value="UmuC"/>
</dbReference>
<dbReference type="CDD" id="cd01700">
    <property type="entry name" value="PolY_Pol_V_umuC"/>
    <property type="match status" value="1"/>
</dbReference>
<dbReference type="EMBL" id="VWSH01000004">
    <property type="protein sequence ID" value="KAA5532628.1"/>
    <property type="molecule type" value="Genomic_DNA"/>
</dbReference>
<dbReference type="Gene3D" id="3.40.1170.60">
    <property type="match status" value="1"/>
</dbReference>
<evidence type="ECO:0000256" key="2">
    <source>
        <dbReference type="ARBA" id="ARBA00022763"/>
    </source>
</evidence>
<keyword evidence="4" id="KW-0234">DNA repair</keyword>
<evidence type="ECO:0000256" key="5">
    <source>
        <dbReference type="ARBA" id="ARBA00023236"/>
    </source>
</evidence>
<dbReference type="RefSeq" id="WP_150034160.1">
    <property type="nucleotide sequence ID" value="NZ_VWSH01000004.1"/>
</dbReference>
<dbReference type="Proteomes" id="UP000323632">
    <property type="component" value="Unassembled WGS sequence"/>
</dbReference>
<dbReference type="PANTHER" id="PTHR11076">
    <property type="entry name" value="DNA REPAIR POLYMERASE UMUC / TRANSFERASE FAMILY MEMBER"/>
    <property type="match status" value="1"/>
</dbReference>
<dbReference type="Pfam" id="PF13438">
    <property type="entry name" value="DUF4113"/>
    <property type="match status" value="1"/>
</dbReference>
<protein>
    <submittedName>
        <fullName evidence="7">Y-family DNA polymerase</fullName>
    </submittedName>
</protein>
<evidence type="ECO:0000313" key="7">
    <source>
        <dbReference type="EMBL" id="KAA5532628.1"/>
    </source>
</evidence>
<evidence type="ECO:0000256" key="4">
    <source>
        <dbReference type="ARBA" id="ARBA00023204"/>
    </source>
</evidence>
<sequence>MFALVDCNNFYASCERLFQPKLRKVPIVVLSNNDGCVIARSNESKALGIKMGALAYENEVLFKENGVRVFSSNYTLYGDISSRVMATLNEFTPSMEVYSIDEAFLDLSNMAGVDLNLYTQEIKDTVLHNIGIPTCVGAAPSKTLSKSANHFAKKMTANGSFCIDSEEKREMVLRWQPVDDVWGIGRQYAIWLMANNVNTAWELANANKEWIRQKMGVVGVRLVNELNGISCIPIEEVPPSKKEICTSRSFSHNLTDKDEIRQSVATHITRCAEKLRKQGTAAGAIHVFLHTNRFRDLPQYYGALTIPLLTATNLTDELLHYGMIAFERAYKEGYSYKKSGAIVQDIVPANQIQQSLFSNNPNREKGAAIMKALDGINGRMGKDTIRYGAAGYSKKWRLRADMISPRYTTNLNEILKVKI</sequence>